<feature type="transmembrane region" description="Helical" evidence="5">
    <location>
        <begin position="360"/>
        <end position="380"/>
    </location>
</feature>
<dbReference type="Pfam" id="PF00083">
    <property type="entry name" value="Sugar_tr"/>
    <property type="match status" value="2"/>
</dbReference>
<dbReference type="InterPro" id="IPR005829">
    <property type="entry name" value="Sugar_transporter_CS"/>
</dbReference>
<feature type="transmembrane region" description="Helical" evidence="5">
    <location>
        <begin position="87"/>
        <end position="108"/>
    </location>
</feature>
<feature type="transmembrane region" description="Helical" evidence="5">
    <location>
        <begin position="147"/>
        <end position="166"/>
    </location>
</feature>
<evidence type="ECO:0000259" key="6">
    <source>
        <dbReference type="PROSITE" id="PS50850"/>
    </source>
</evidence>
<evidence type="ECO:0000256" key="1">
    <source>
        <dbReference type="ARBA" id="ARBA00004141"/>
    </source>
</evidence>
<feature type="transmembrane region" description="Helical" evidence="5">
    <location>
        <begin position="423"/>
        <end position="443"/>
    </location>
</feature>
<dbReference type="PANTHER" id="PTHR48021:SF33">
    <property type="entry name" value="AT22075P-RELATED"/>
    <property type="match status" value="1"/>
</dbReference>
<dbReference type="PROSITE" id="PS00217">
    <property type="entry name" value="SUGAR_TRANSPORT_2"/>
    <property type="match status" value="1"/>
</dbReference>
<organism evidence="7 8">
    <name type="scientific">Eumeta variegata</name>
    <name type="common">Bagworm moth</name>
    <name type="synonym">Eumeta japonica</name>
    <dbReference type="NCBI Taxonomy" id="151549"/>
    <lineage>
        <taxon>Eukaryota</taxon>
        <taxon>Metazoa</taxon>
        <taxon>Ecdysozoa</taxon>
        <taxon>Arthropoda</taxon>
        <taxon>Hexapoda</taxon>
        <taxon>Insecta</taxon>
        <taxon>Pterygota</taxon>
        <taxon>Neoptera</taxon>
        <taxon>Endopterygota</taxon>
        <taxon>Lepidoptera</taxon>
        <taxon>Glossata</taxon>
        <taxon>Ditrysia</taxon>
        <taxon>Tineoidea</taxon>
        <taxon>Psychidae</taxon>
        <taxon>Oiketicinae</taxon>
        <taxon>Eumeta</taxon>
    </lineage>
</organism>
<sequence length="464" mass="50915">MALCDLWPSYTVGLYKNETLTPLSEPMGLLEVSLLGGLPALGAMLGTAMVGWLMHWFGKKRTGVILSLHYIASWVMITTTGSPAVVLAARLVAGVAQGGFCVFGPAFVSEIAESSIRGTLAAGPIALFHLGALLSYLLGWFQSYTNILHILLAISVFGLVLQLLVVESPIYLLQCGREAEARTSIALYRGTRETSEAVLEELSRLKRQLSLNVELVLLENPDEERQSIEVLQLKKTKEEIIWESKPKTPAWKLLFTNPVSRRAIFIVLSTISLEVFMGMMAIQVYARTLFELAAPGVSSNLCSVLLAVVLFCGSATTVVLADRAGRRILLISSSALVSLCMLGLGVLLQTGVGPTWLKAALLLMYCYTFDYGAGSIPFVLLAEMFLPEVHRYALLVAVEWMWFLSFLVIALFNALVIVINLYGLFYCFACVAVINVVFCYYVVPETKGLSAEQIQEVLRRECSK</sequence>
<evidence type="ECO:0000313" key="7">
    <source>
        <dbReference type="EMBL" id="GBP01171.1"/>
    </source>
</evidence>
<dbReference type="GO" id="GO:0022857">
    <property type="term" value="F:transmembrane transporter activity"/>
    <property type="evidence" value="ECO:0007669"/>
    <property type="project" value="InterPro"/>
</dbReference>
<accession>A0A4C1SJ51</accession>
<feature type="transmembrane region" description="Helical" evidence="5">
    <location>
        <begin position="328"/>
        <end position="348"/>
    </location>
</feature>
<dbReference type="Proteomes" id="UP000299102">
    <property type="component" value="Unassembled WGS sequence"/>
</dbReference>
<dbReference type="AlphaFoldDB" id="A0A4C1SJ51"/>
<dbReference type="SUPFAM" id="SSF103473">
    <property type="entry name" value="MFS general substrate transporter"/>
    <property type="match status" value="1"/>
</dbReference>
<keyword evidence="8" id="KW-1185">Reference proteome</keyword>
<feature type="domain" description="Major facilitator superfamily (MFS) profile" evidence="6">
    <location>
        <begin position="1"/>
        <end position="447"/>
    </location>
</feature>
<dbReference type="STRING" id="151549.A0A4C1SJ51"/>
<dbReference type="EMBL" id="BGZK01003429">
    <property type="protein sequence ID" value="GBP01171.1"/>
    <property type="molecule type" value="Genomic_DNA"/>
</dbReference>
<feature type="transmembrane region" description="Helical" evidence="5">
    <location>
        <begin position="120"/>
        <end position="141"/>
    </location>
</feature>
<evidence type="ECO:0000313" key="8">
    <source>
        <dbReference type="Proteomes" id="UP000299102"/>
    </source>
</evidence>
<keyword evidence="3 5" id="KW-1133">Transmembrane helix</keyword>
<dbReference type="OrthoDB" id="4142200at2759"/>
<feature type="transmembrane region" description="Helical" evidence="5">
    <location>
        <begin position="263"/>
        <end position="286"/>
    </location>
</feature>
<reference evidence="7 8" key="1">
    <citation type="journal article" date="2019" name="Commun. Biol.">
        <title>The bagworm genome reveals a unique fibroin gene that provides high tensile strength.</title>
        <authorList>
            <person name="Kono N."/>
            <person name="Nakamura H."/>
            <person name="Ohtoshi R."/>
            <person name="Tomita M."/>
            <person name="Numata K."/>
            <person name="Arakawa K."/>
        </authorList>
    </citation>
    <scope>NUCLEOTIDE SEQUENCE [LARGE SCALE GENOMIC DNA]</scope>
</reference>
<dbReference type="GO" id="GO:0016020">
    <property type="term" value="C:membrane"/>
    <property type="evidence" value="ECO:0007669"/>
    <property type="project" value="UniProtKB-SubCell"/>
</dbReference>
<dbReference type="InterPro" id="IPR005828">
    <property type="entry name" value="MFS_sugar_transport-like"/>
</dbReference>
<dbReference type="InterPro" id="IPR050549">
    <property type="entry name" value="MFS_Trehalose_Transporter"/>
</dbReference>
<gene>
    <name evidence="7" type="primary">Tret1</name>
    <name evidence="7" type="ORF">EVAR_73874_1</name>
</gene>
<dbReference type="InterPro" id="IPR020846">
    <property type="entry name" value="MFS_dom"/>
</dbReference>
<dbReference type="InterPro" id="IPR036259">
    <property type="entry name" value="MFS_trans_sf"/>
</dbReference>
<evidence type="ECO:0000256" key="5">
    <source>
        <dbReference type="SAM" id="Phobius"/>
    </source>
</evidence>
<feature type="transmembrane region" description="Helical" evidence="5">
    <location>
        <begin position="392"/>
        <end position="417"/>
    </location>
</feature>
<evidence type="ECO:0000256" key="2">
    <source>
        <dbReference type="ARBA" id="ARBA00022692"/>
    </source>
</evidence>
<comment type="caution">
    <text evidence="7">The sequence shown here is derived from an EMBL/GenBank/DDBJ whole genome shotgun (WGS) entry which is preliminary data.</text>
</comment>
<keyword evidence="4 5" id="KW-0472">Membrane</keyword>
<comment type="subcellular location">
    <subcellularLocation>
        <location evidence="1">Membrane</location>
        <topology evidence="1">Multi-pass membrane protein</topology>
    </subcellularLocation>
</comment>
<feature type="transmembrane region" description="Helical" evidence="5">
    <location>
        <begin position="64"/>
        <end position="81"/>
    </location>
</feature>
<protein>
    <submittedName>
        <fullName evidence="7">Facilitated trehalose transporter Tret1</fullName>
    </submittedName>
</protein>
<name>A0A4C1SJ51_EUMVA</name>
<proteinExistence type="predicted"/>
<evidence type="ECO:0000256" key="4">
    <source>
        <dbReference type="ARBA" id="ARBA00023136"/>
    </source>
</evidence>
<evidence type="ECO:0000256" key="3">
    <source>
        <dbReference type="ARBA" id="ARBA00022989"/>
    </source>
</evidence>
<dbReference type="PANTHER" id="PTHR48021">
    <property type="match status" value="1"/>
</dbReference>
<feature type="transmembrane region" description="Helical" evidence="5">
    <location>
        <begin position="32"/>
        <end position="52"/>
    </location>
</feature>
<dbReference type="PROSITE" id="PS50850">
    <property type="entry name" value="MFS"/>
    <property type="match status" value="1"/>
</dbReference>
<keyword evidence="2 5" id="KW-0812">Transmembrane</keyword>
<dbReference type="PROSITE" id="PS00216">
    <property type="entry name" value="SUGAR_TRANSPORT_1"/>
    <property type="match status" value="1"/>
</dbReference>
<feature type="transmembrane region" description="Helical" evidence="5">
    <location>
        <begin position="298"/>
        <end position="321"/>
    </location>
</feature>
<dbReference type="Gene3D" id="1.20.1250.20">
    <property type="entry name" value="MFS general substrate transporter like domains"/>
    <property type="match status" value="1"/>
</dbReference>